<dbReference type="Pfam" id="PF00069">
    <property type="entry name" value="Pkinase"/>
    <property type="match status" value="1"/>
</dbReference>
<dbReference type="SUPFAM" id="SSF56112">
    <property type="entry name" value="Protein kinase-like (PK-like)"/>
    <property type="match status" value="1"/>
</dbReference>
<evidence type="ECO:0000256" key="2">
    <source>
        <dbReference type="ARBA" id="ARBA00022737"/>
    </source>
</evidence>
<dbReference type="PANTHER" id="PTHR19848:SF8">
    <property type="entry name" value="F-BOX AND WD REPEAT DOMAIN CONTAINING 7"/>
    <property type="match status" value="1"/>
</dbReference>
<evidence type="ECO:0000313" key="6">
    <source>
        <dbReference type="EMBL" id="MBI5251065.1"/>
    </source>
</evidence>
<evidence type="ECO:0000259" key="5">
    <source>
        <dbReference type="PROSITE" id="PS50011"/>
    </source>
</evidence>
<dbReference type="InterPro" id="IPR019775">
    <property type="entry name" value="WD40_repeat_CS"/>
</dbReference>
<sequence length="1227" mass="135604">MESRPSYVSVTISSEASGSLSEKILGVLARMLNRTPDSVRSSLEIGTIKIKKLQLKGDLEKVLAVLRKNGLIVKIDRADEEVTERSLLRIPGRAPTAFSLTHARAEAQTDWKKGEVIEGLYEVRGSASGGMGTVYFVFHRLWKMMLAIKTPQRAAVKNEIRLLRFLREAELWVGLGLHPNIATCYYARVIAGLPRLFIEYVDGGTLDEWADRNLLRDLRTLTDLMLQFCHGMIYAEESGMIHRDIKPANCLITKDRIIKITDFGLVKRVDDPTSAQRNEDSDSETTSTGRYTDTNVTLFENGIMGSPRYMAPERFREKGKEDIRSDIYSFGIMLYELAVESIPFKLPTVFSLQELVRGHLKAPLVDPLSIRPELPRSLVEIMVTCLKKKPENRYNSFVEVCQALEAVNREMRPGRDPRNRPNLVGLKTDSLNNQAVSLLDLGRHQDARKLLEDAHSADTDHLEAVYNLHVLRWQSGETSDLEVMNRMESLRIELRETPDYAHLLGLISLQRGDPARAVALLKKASQEGSLYEDRWTAYGGDPKTFVNSLSLNPIGELASFAGHIKHVRAVALSSDMKRAYSVGEDRSIRIWDRDSGRCLKNFRTFTFSPVGGAFSPDDRLAATVYGAAFKTLDLWDLQDGKLLRKYAGMSVFGAKFSADSKYLAAFGPEGQVRVLDASSDSIIFESRSIEAAVSCIGFLGNREAIVVGCEDGTLVVVDFRSGKIVFRIQGHEGPVTAVDSTSDGSVILTGGADETLKLWNASSSEEIRRLSGHRKKITGAVLMADDRFIASTSADGTIKIWDGSNGRCFRTMNVAGDDFTCCALSANGKRLLTGSSRGSVRLWSIDAGWFAQDFLEPALCRPRTFREVAGLHALFNITVEEFNRSWKKGHEAQALEAFDRIRTIPGFCWSKEAILIRNVLNPVVTRGRLKSTSFIRSFHGHEDTVVSLKASPDSLMLLSGSLDGFAAIWDVVTGRRIKKFAVGSPLKEVFFLPRMQGLVTLSKDRVLRIWGLDGSVRLEIGEVEPPATMASTGQAMIVMSSDKTPMVADLATGLKRPRGVAIPGTGFVCFSENLATIYSLRDETRIQRWSLATGRNEGAFRDLGVKITSLMPTSSDDRVIAGMESGEVMVYVVGSGVNVTTLRGHTAAVRALTSTADGALWITASDDCSLRLWDIRAERCQAVLEGHSSPVKTVCLFPNMSLVASGSSEGNSRLWGLEWSMSLEESS</sequence>
<dbReference type="InterPro" id="IPR036322">
    <property type="entry name" value="WD40_repeat_dom_sf"/>
</dbReference>
<dbReference type="SUPFAM" id="SSF50978">
    <property type="entry name" value="WD40 repeat-like"/>
    <property type="match status" value="1"/>
</dbReference>
<dbReference type="SUPFAM" id="SSF50998">
    <property type="entry name" value="Quinoprotein alcohol dehydrogenase-like"/>
    <property type="match status" value="1"/>
</dbReference>
<proteinExistence type="predicted"/>
<keyword evidence="6" id="KW-0418">Kinase</keyword>
<feature type="repeat" description="WD" evidence="3">
    <location>
        <begin position="728"/>
        <end position="769"/>
    </location>
</feature>
<dbReference type="SUPFAM" id="SSF48452">
    <property type="entry name" value="TPR-like"/>
    <property type="match status" value="1"/>
</dbReference>
<evidence type="ECO:0000256" key="1">
    <source>
        <dbReference type="ARBA" id="ARBA00022574"/>
    </source>
</evidence>
<feature type="region of interest" description="Disordered" evidence="4">
    <location>
        <begin position="271"/>
        <end position="291"/>
    </location>
</feature>
<feature type="repeat" description="WD" evidence="3">
    <location>
        <begin position="938"/>
        <end position="979"/>
    </location>
</feature>
<dbReference type="InterPro" id="IPR001680">
    <property type="entry name" value="WD40_rpt"/>
</dbReference>
<dbReference type="InterPro" id="IPR011047">
    <property type="entry name" value="Quinoprotein_ADH-like_sf"/>
</dbReference>
<dbReference type="PRINTS" id="PR00320">
    <property type="entry name" value="GPROTEINBRPT"/>
</dbReference>
<organism evidence="6 7">
    <name type="scientific">Desulfomonile tiedjei</name>
    <dbReference type="NCBI Taxonomy" id="2358"/>
    <lineage>
        <taxon>Bacteria</taxon>
        <taxon>Pseudomonadati</taxon>
        <taxon>Thermodesulfobacteriota</taxon>
        <taxon>Desulfomonilia</taxon>
        <taxon>Desulfomonilales</taxon>
        <taxon>Desulfomonilaceae</taxon>
        <taxon>Desulfomonile</taxon>
    </lineage>
</organism>
<dbReference type="Gene3D" id="1.25.40.10">
    <property type="entry name" value="Tetratricopeptide repeat domain"/>
    <property type="match status" value="1"/>
</dbReference>
<comment type="caution">
    <text evidence="6">The sequence shown here is derived from an EMBL/GenBank/DDBJ whole genome shotgun (WGS) entry which is preliminary data.</text>
</comment>
<dbReference type="PROSITE" id="PS50011">
    <property type="entry name" value="PROTEIN_KINASE_DOM"/>
    <property type="match status" value="1"/>
</dbReference>
<dbReference type="InterPro" id="IPR011009">
    <property type="entry name" value="Kinase-like_dom_sf"/>
</dbReference>
<dbReference type="InterPro" id="IPR008271">
    <property type="entry name" value="Ser/Thr_kinase_AS"/>
</dbReference>
<keyword evidence="1 3" id="KW-0853">WD repeat</keyword>
<dbReference type="PROSITE" id="PS00678">
    <property type="entry name" value="WD_REPEATS_1"/>
    <property type="match status" value="2"/>
</dbReference>
<feature type="repeat" description="WD" evidence="3">
    <location>
        <begin position="1142"/>
        <end position="1183"/>
    </location>
</feature>
<feature type="repeat" description="WD" evidence="3">
    <location>
        <begin position="770"/>
        <end position="811"/>
    </location>
</feature>
<name>A0A9D6V5M5_9BACT</name>
<dbReference type="InterPro" id="IPR015943">
    <property type="entry name" value="WD40/YVTN_repeat-like_dom_sf"/>
</dbReference>
<evidence type="ECO:0000256" key="3">
    <source>
        <dbReference type="PROSITE-ProRule" id="PRU00221"/>
    </source>
</evidence>
<keyword evidence="6" id="KW-0808">Transferase</keyword>
<feature type="repeat" description="WD" evidence="3">
    <location>
        <begin position="1184"/>
        <end position="1218"/>
    </location>
</feature>
<dbReference type="SMART" id="SM00220">
    <property type="entry name" value="S_TKc"/>
    <property type="match status" value="1"/>
</dbReference>
<reference evidence="6" key="1">
    <citation type="submission" date="2020-07" db="EMBL/GenBank/DDBJ databases">
        <title>Huge and variable diversity of episymbiotic CPR bacteria and DPANN archaea in groundwater ecosystems.</title>
        <authorList>
            <person name="He C.Y."/>
            <person name="Keren R."/>
            <person name="Whittaker M."/>
            <person name="Farag I.F."/>
            <person name="Doudna J."/>
            <person name="Cate J.H.D."/>
            <person name="Banfield J.F."/>
        </authorList>
    </citation>
    <scope>NUCLEOTIDE SEQUENCE</scope>
    <source>
        <strain evidence="6">NC_groundwater_1664_Pr3_B-0.1um_52_9</strain>
    </source>
</reference>
<dbReference type="GO" id="GO:0005524">
    <property type="term" value="F:ATP binding"/>
    <property type="evidence" value="ECO:0007669"/>
    <property type="project" value="InterPro"/>
</dbReference>
<dbReference type="PROSITE" id="PS00108">
    <property type="entry name" value="PROTEIN_KINASE_ST"/>
    <property type="match status" value="1"/>
</dbReference>
<feature type="domain" description="Protein kinase" evidence="5">
    <location>
        <begin position="120"/>
        <end position="407"/>
    </location>
</feature>
<dbReference type="GO" id="GO:0004672">
    <property type="term" value="F:protein kinase activity"/>
    <property type="evidence" value="ECO:0007669"/>
    <property type="project" value="InterPro"/>
</dbReference>
<dbReference type="SMART" id="SM00320">
    <property type="entry name" value="WD40"/>
    <property type="match status" value="11"/>
</dbReference>
<dbReference type="InterPro" id="IPR011990">
    <property type="entry name" value="TPR-like_helical_dom_sf"/>
</dbReference>
<evidence type="ECO:0000256" key="4">
    <source>
        <dbReference type="SAM" id="MobiDB-lite"/>
    </source>
</evidence>
<dbReference type="InterPro" id="IPR020472">
    <property type="entry name" value="WD40_PAC1"/>
</dbReference>
<dbReference type="PROSITE" id="PS50294">
    <property type="entry name" value="WD_REPEATS_REGION"/>
    <property type="match status" value="6"/>
</dbReference>
<keyword evidence="2" id="KW-0677">Repeat</keyword>
<dbReference type="InterPro" id="IPR000719">
    <property type="entry name" value="Prot_kinase_dom"/>
</dbReference>
<feature type="repeat" description="WD" evidence="3">
    <location>
        <begin position="560"/>
        <end position="601"/>
    </location>
</feature>
<dbReference type="PROSITE" id="PS50082">
    <property type="entry name" value="WD_REPEATS_2"/>
    <property type="match status" value="6"/>
</dbReference>
<gene>
    <name evidence="6" type="ORF">HY912_16370</name>
</gene>
<dbReference type="Proteomes" id="UP000807825">
    <property type="component" value="Unassembled WGS sequence"/>
</dbReference>
<protein>
    <submittedName>
        <fullName evidence="6">Protein kinase</fullName>
    </submittedName>
</protein>
<dbReference type="CDD" id="cd00200">
    <property type="entry name" value="WD40"/>
    <property type="match status" value="2"/>
</dbReference>
<dbReference type="EMBL" id="JACRDE010000426">
    <property type="protein sequence ID" value="MBI5251065.1"/>
    <property type="molecule type" value="Genomic_DNA"/>
</dbReference>
<evidence type="ECO:0000313" key="7">
    <source>
        <dbReference type="Proteomes" id="UP000807825"/>
    </source>
</evidence>
<dbReference type="Pfam" id="PF00400">
    <property type="entry name" value="WD40"/>
    <property type="match status" value="7"/>
</dbReference>
<dbReference type="CDD" id="cd14014">
    <property type="entry name" value="STKc_PknB_like"/>
    <property type="match status" value="1"/>
</dbReference>
<dbReference type="AlphaFoldDB" id="A0A9D6V5M5"/>
<accession>A0A9D6V5M5</accession>
<dbReference type="Gene3D" id="2.130.10.10">
    <property type="entry name" value="YVTN repeat-like/Quinoprotein amine dehydrogenase"/>
    <property type="match status" value="4"/>
</dbReference>
<dbReference type="Gene3D" id="1.10.510.10">
    <property type="entry name" value="Transferase(Phosphotransferase) domain 1"/>
    <property type="match status" value="1"/>
</dbReference>
<dbReference type="PANTHER" id="PTHR19848">
    <property type="entry name" value="WD40 REPEAT PROTEIN"/>
    <property type="match status" value="1"/>
</dbReference>